<dbReference type="OrthoDB" id="117402at2"/>
<sequence length="276" mass="29886">MAPKQTPGMSTEKKTKEERRAEARNKARMLREQEEKRAKRNRILTIVSILVVLALVVFAVVKIVTSKASDHGSYDGEKRTVKLANVTDDYGIYVGTKGEAVAKANGAPTVGVYSDFICTHCNDLEKAAGAAYAKHSAAGDVQVQYFPVSILGGSMSQLGAAAAFYVATYSPDNYVQFQEKLFARTDEILKRTKAQPTAGEIADIAKAAGVPDDVLADMPASIESKEWQDVVQKATDKFREKGFKGTPTVTLDGKETEEWAKGGMPAFLDSVAKPTK</sequence>
<name>A0A4V6MYU0_9ACTO</name>
<evidence type="ECO:0000259" key="3">
    <source>
        <dbReference type="Pfam" id="PF13462"/>
    </source>
</evidence>
<keyword evidence="2" id="KW-0472">Membrane</keyword>
<evidence type="ECO:0000256" key="1">
    <source>
        <dbReference type="SAM" id="MobiDB-lite"/>
    </source>
</evidence>
<protein>
    <recommendedName>
        <fullName evidence="3">Thioredoxin-like fold domain-containing protein</fullName>
    </recommendedName>
</protein>
<accession>A0A4V6MYU0</accession>
<dbReference type="InterPro" id="IPR036249">
    <property type="entry name" value="Thioredoxin-like_sf"/>
</dbReference>
<dbReference type="Pfam" id="PF13462">
    <property type="entry name" value="Thioredoxin_4"/>
    <property type="match status" value="1"/>
</dbReference>
<feature type="transmembrane region" description="Helical" evidence="2">
    <location>
        <begin position="43"/>
        <end position="64"/>
    </location>
</feature>
<evidence type="ECO:0000313" key="4">
    <source>
        <dbReference type="EMBL" id="TBW23834.1"/>
    </source>
</evidence>
<reference evidence="4 5" key="1">
    <citation type="submission" date="2019-02" db="EMBL/GenBank/DDBJ databases">
        <title>Arcanobacterium bovis sp. nov., isolated from the milk of a cow with mastitis.</title>
        <authorList>
            <person name="Sammra O."/>
            <person name="Foster G."/>
            <person name="Hassan A."/>
            <person name="Alssahen M."/>
            <person name="Laemmler C."/>
            <person name="Borowiak M."/>
            <person name="Malorny B."/>
            <person name="Abdulmawjood A."/>
        </authorList>
    </citation>
    <scope>NUCLEOTIDE SEQUENCE [LARGE SCALE GENOMIC DNA]</scope>
    <source>
        <strain evidence="4 5">C605018/01/1</strain>
    </source>
</reference>
<organism evidence="4 5">
    <name type="scientific">Arcanobacterium bovis</name>
    <dbReference type="NCBI Taxonomy" id="2529275"/>
    <lineage>
        <taxon>Bacteria</taxon>
        <taxon>Bacillati</taxon>
        <taxon>Actinomycetota</taxon>
        <taxon>Actinomycetes</taxon>
        <taxon>Actinomycetales</taxon>
        <taxon>Actinomycetaceae</taxon>
        <taxon>Arcanobacterium</taxon>
    </lineage>
</organism>
<dbReference type="Gene3D" id="3.40.30.10">
    <property type="entry name" value="Glutaredoxin"/>
    <property type="match status" value="1"/>
</dbReference>
<keyword evidence="2" id="KW-1133">Transmembrane helix</keyword>
<dbReference type="Proteomes" id="UP000293036">
    <property type="component" value="Unassembled WGS sequence"/>
</dbReference>
<keyword evidence="2" id="KW-0812">Transmembrane</keyword>
<evidence type="ECO:0000313" key="5">
    <source>
        <dbReference type="Proteomes" id="UP000293036"/>
    </source>
</evidence>
<dbReference type="SUPFAM" id="SSF52833">
    <property type="entry name" value="Thioredoxin-like"/>
    <property type="match status" value="1"/>
</dbReference>
<dbReference type="InterPro" id="IPR012336">
    <property type="entry name" value="Thioredoxin-like_fold"/>
</dbReference>
<keyword evidence="5" id="KW-1185">Reference proteome</keyword>
<proteinExistence type="predicted"/>
<comment type="caution">
    <text evidence="4">The sequence shown here is derived from an EMBL/GenBank/DDBJ whole genome shotgun (WGS) entry which is preliminary data.</text>
</comment>
<feature type="domain" description="Thioredoxin-like fold" evidence="3">
    <location>
        <begin position="108"/>
        <end position="258"/>
    </location>
</feature>
<feature type="compositionally biased region" description="Basic and acidic residues" evidence="1">
    <location>
        <begin position="11"/>
        <end position="33"/>
    </location>
</feature>
<gene>
    <name evidence="4" type="ORF">EZJ44_01495</name>
</gene>
<feature type="region of interest" description="Disordered" evidence="1">
    <location>
        <begin position="1"/>
        <end position="33"/>
    </location>
</feature>
<evidence type="ECO:0000256" key="2">
    <source>
        <dbReference type="SAM" id="Phobius"/>
    </source>
</evidence>
<dbReference type="AlphaFoldDB" id="A0A4V6MYU0"/>
<dbReference type="EMBL" id="SJDT01000001">
    <property type="protein sequence ID" value="TBW23834.1"/>
    <property type="molecule type" value="Genomic_DNA"/>
</dbReference>
<dbReference type="RefSeq" id="WP_131279412.1">
    <property type="nucleotide sequence ID" value="NZ_JBHSLR010000009.1"/>
</dbReference>